<comment type="caution">
    <text evidence="2">The sequence shown here is derived from an EMBL/GenBank/DDBJ whole genome shotgun (WGS) entry which is preliminary data.</text>
</comment>
<dbReference type="PANTHER" id="PTHR31118">
    <property type="entry name" value="CYCLASE-LIKE PROTEIN 2"/>
    <property type="match status" value="1"/>
</dbReference>
<dbReference type="Proteomes" id="UP000050515">
    <property type="component" value="Unassembled WGS sequence"/>
</dbReference>
<dbReference type="PATRIC" id="fig|507754.4.peg.552"/>
<evidence type="ECO:0000313" key="3">
    <source>
        <dbReference type="Proteomes" id="UP000050320"/>
    </source>
</evidence>
<protein>
    <submittedName>
        <fullName evidence="2">Metal-dependent hydrolase</fullName>
    </submittedName>
</protein>
<dbReference type="Proteomes" id="UP000050320">
    <property type="component" value="Unassembled WGS sequence"/>
</dbReference>
<evidence type="ECO:0000313" key="1">
    <source>
        <dbReference type="EMBL" id="KPV46074.1"/>
    </source>
</evidence>
<keyword evidence="2" id="KW-0378">Hydrolase</keyword>
<dbReference type="InterPro" id="IPR037175">
    <property type="entry name" value="KFase_sf"/>
</dbReference>
<reference evidence="2 3" key="2">
    <citation type="submission" date="2015-09" db="EMBL/GenBank/DDBJ databases">
        <title>Heavy metals and arsenic resistance mechanisms in polyextremophilic archaea of the family Ferroplasmaceae.</title>
        <authorList>
            <person name="Bulaev A.G."/>
            <person name="Kanygina A.V."/>
        </authorList>
    </citation>
    <scope>NUCLEOTIDE SEQUENCE [LARGE SCALE GENOMIC DNA]</scope>
    <source>
        <strain evidence="2 3">VT</strain>
    </source>
</reference>
<gene>
    <name evidence="2" type="ORF">AOG54_04055</name>
    <name evidence="1" type="ORF">SE19_07135</name>
</gene>
<dbReference type="RefSeq" id="WP_048101296.1">
    <property type="nucleotide sequence ID" value="NZ_JBBYJF010000033.1"/>
</dbReference>
<accession>A0A0Q1B443</accession>
<dbReference type="GeneID" id="84221143"/>
<sequence>MEPKKIFDLSVEIKTNMPCWPTNPLVRVDPIGLLARDGYTVEKYESVTHTGTHIDAPYHMIDNGTTVDRIPLTQLAGPGYCIRPQYDGDEIHADALKKIWKREYDGKIILVNTGWDKKRGYTKEFQYEFPGFSYDAVDFLLEHKPKVLGIDTLGIDPYSHADFGVHKALLAKNMAFIEDLTNLDLLEEGKEYFVVALPLKLYGASGSMARVIAMEF</sequence>
<reference evidence="1 4" key="1">
    <citation type="submission" date="2015-09" db="EMBL/GenBank/DDBJ databases">
        <title>Draft genome sequence of Acidiplasma aeolicum DSM 18409.</title>
        <authorList>
            <person name="Hemp J."/>
        </authorList>
    </citation>
    <scope>NUCLEOTIDE SEQUENCE [LARGE SCALE GENOMIC DNA]</scope>
    <source>
        <strain evidence="1 4">V</strain>
    </source>
</reference>
<dbReference type="InterPro" id="IPR007325">
    <property type="entry name" value="KFase/CYL"/>
</dbReference>
<keyword evidence="3" id="KW-1185">Reference proteome</keyword>
<dbReference type="OrthoDB" id="9014at2157"/>
<dbReference type="PANTHER" id="PTHR31118:SF12">
    <property type="entry name" value="CYCLASE-LIKE PROTEIN 2"/>
    <property type="match status" value="1"/>
</dbReference>
<dbReference type="EMBL" id="LKBG01000226">
    <property type="protein sequence ID" value="KQB34673.1"/>
    <property type="molecule type" value="Genomic_DNA"/>
</dbReference>
<name>A0A0Q1B443_9ARCH</name>
<dbReference type="SUPFAM" id="SSF102198">
    <property type="entry name" value="Putative cyclase"/>
    <property type="match status" value="1"/>
</dbReference>
<evidence type="ECO:0000313" key="2">
    <source>
        <dbReference type="EMBL" id="KQB34673.1"/>
    </source>
</evidence>
<dbReference type="EMBL" id="LJCQ01000310">
    <property type="protein sequence ID" value="KPV46074.1"/>
    <property type="molecule type" value="Genomic_DNA"/>
</dbReference>
<organism evidence="2 3">
    <name type="scientific">Acidiplasma aeolicum</name>
    <dbReference type="NCBI Taxonomy" id="507754"/>
    <lineage>
        <taxon>Archaea</taxon>
        <taxon>Methanobacteriati</taxon>
        <taxon>Thermoplasmatota</taxon>
        <taxon>Thermoplasmata</taxon>
        <taxon>Thermoplasmatales</taxon>
        <taxon>Ferroplasmaceae</taxon>
        <taxon>Acidiplasma</taxon>
    </lineage>
</organism>
<dbReference type="Pfam" id="PF04199">
    <property type="entry name" value="Cyclase"/>
    <property type="match status" value="1"/>
</dbReference>
<evidence type="ECO:0000313" key="4">
    <source>
        <dbReference type="Proteomes" id="UP000050515"/>
    </source>
</evidence>
<proteinExistence type="predicted"/>
<dbReference type="Gene3D" id="3.50.30.50">
    <property type="entry name" value="Putative cyclase"/>
    <property type="match status" value="1"/>
</dbReference>
<dbReference type="GO" id="GO:0004061">
    <property type="term" value="F:arylformamidase activity"/>
    <property type="evidence" value="ECO:0007669"/>
    <property type="project" value="InterPro"/>
</dbReference>
<dbReference type="GO" id="GO:0019441">
    <property type="term" value="P:L-tryptophan catabolic process to kynurenine"/>
    <property type="evidence" value="ECO:0007669"/>
    <property type="project" value="InterPro"/>
</dbReference>
<dbReference type="AlphaFoldDB" id="A0A0Q1B443"/>